<dbReference type="AlphaFoldDB" id="A0A3M7PUI0"/>
<protein>
    <submittedName>
        <fullName evidence="1">Uncharacterized protein</fullName>
    </submittedName>
</protein>
<evidence type="ECO:0000313" key="1">
    <source>
        <dbReference type="EMBL" id="RNA02740.1"/>
    </source>
</evidence>
<name>A0A3M7PUI0_BRAPC</name>
<gene>
    <name evidence="1" type="ORF">BpHYR1_054015</name>
</gene>
<dbReference type="Proteomes" id="UP000276133">
    <property type="component" value="Unassembled WGS sequence"/>
</dbReference>
<accession>A0A3M7PUI0</accession>
<proteinExistence type="predicted"/>
<evidence type="ECO:0000313" key="2">
    <source>
        <dbReference type="Proteomes" id="UP000276133"/>
    </source>
</evidence>
<organism evidence="1 2">
    <name type="scientific">Brachionus plicatilis</name>
    <name type="common">Marine rotifer</name>
    <name type="synonym">Brachionus muelleri</name>
    <dbReference type="NCBI Taxonomy" id="10195"/>
    <lineage>
        <taxon>Eukaryota</taxon>
        <taxon>Metazoa</taxon>
        <taxon>Spiralia</taxon>
        <taxon>Gnathifera</taxon>
        <taxon>Rotifera</taxon>
        <taxon>Eurotatoria</taxon>
        <taxon>Monogononta</taxon>
        <taxon>Pseudotrocha</taxon>
        <taxon>Ploima</taxon>
        <taxon>Brachionidae</taxon>
        <taxon>Brachionus</taxon>
    </lineage>
</organism>
<dbReference type="EMBL" id="REGN01008773">
    <property type="protein sequence ID" value="RNA02740.1"/>
    <property type="molecule type" value="Genomic_DNA"/>
</dbReference>
<comment type="caution">
    <text evidence="1">The sequence shown here is derived from an EMBL/GenBank/DDBJ whole genome shotgun (WGS) entry which is preliminary data.</text>
</comment>
<sequence>MYDQILINDQKITFMITYLKNLLIFERGINRNLSIRDKICPTLYQFRNILAVFIYNEIDFYPKIGSHHNTSITDHVVVVVVVLKVK</sequence>
<keyword evidence="2" id="KW-1185">Reference proteome</keyword>
<reference evidence="1 2" key="1">
    <citation type="journal article" date="2018" name="Sci. Rep.">
        <title>Genomic signatures of local adaptation to the degree of environmental predictability in rotifers.</title>
        <authorList>
            <person name="Franch-Gras L."/>
            <person name="Hahn C."/>
            <person name="Garcia-Roger E.M."/>
            <person name="Carmona M.J."/>
            <person name="Serra M."/>
            <person name="Gomez A."/>
        </authorList>
    </citation>
    <scope>NUCLEOTIDE SEQUENCE [LARGE SCALE GENOMIC DNA]</scope>
    <source>
        <strain evidence="1">HYR1</strain>
    </source>
</reference>